<name>A0A1G9R7E1_9FIRM</name>
<sequence length="111" mass="12607">MIKYSLDNKNLVIEFMSTELDHHITNEVRDEIDDILMSKSVKNIIFDFKNIKFMDSSGIGVIIGRYKKVSNEGGKVSVVNVNARVKKIFNLSGMNKIIGIYDTYEEVVSSL</sequence>
<evidence type="ECO:0000256" key="1">
    <source>
        <dbReference type="ARBA" id="ARBA00001976"/>
    </source>
</evidence>
<dbReference type="NCBIfam" id="TIGR00377">
    <property type="entry name" value="ant_ant_sig"/>
    <property type="match status" value="1"/>
</dbReference>
<dbReference type="PANTHER" id="PTHR33495:SF2">
    <property type="entry name" value="ANTI-SIGMA FACTOR ANTAGONIST TM_1081-RELATED"/>
    <property type="match status" value="1"/>
</dbReference>
<evidence type="ECO:0000256" key="5">
    <source>
        <dbReference type="ARBA" id="ARBA00022969"/>
    </source>
</evidence>
<evidence type="ECO:0000256" key="4">
    <source>
        <dbReference type="ARBA" id="ARBA00022553"/>
    </source>
</evidence>
<evidence type="ECO:0000256" key="6">
    <source>
        <dbReference type="RuleBase" id="RU003749"/>
    </source>
</evidence>
<evidence type="ECO:0000259" key="7">
    <source>
        <dbReference type="PROSITE" id="PS50801"/>
    </source>
</evidence>
<dbReference type="PROSITE" id="PS50801">
    <property type="entry name" value="STAS"/>
    <property type="match status" value="1"/>
</dbReference>
<keyword evidence="5" id="KW-0749">Sporulation</keyword>
<gene>
    <name evidence="8" type="ORF">SAMN04515677_106131</name>
</gene>
<dbReference type="Pfam" id="PF01740">
    <property type="entry name" value="STAS"/>
    <property type="match status" value="1"/>
</dbReference>
<dbReference type="Gene3D" id="3.30.750.24">
    <property type="entry name" value="STAS domain"/>
    <property type="match status" value="1"/>
</dbReference>
<dbReference type="EMBL" id="FNGW01000006">
    <property type="protein sequence ID" value="SDM19144.1"/>
    <property type="molecule type" value="Genomic_DNA"/>
</dbReference>
<evidence type="ECO:0000256" key="3">
    <source>
        <dbReference type="ARBA" id="ARBA00020784"/>
    </source>
</evidence>
<dbReference type="NCBIfam" id="TIGR02886">
    <property type="entry name" value="spore_II_AA"/>
    <property type="match status" value="1"/>
</dbReference>
<dbReference type="PANTHER" id="PTHR33495">
    <property type="entry name" value="ANTI-SIGMA FACTOR ANTAGONIST TM_1081-RELATED-RELATED"/>
    <property type="match status" value="1"/>
</dbReference>
<dbReference type="Proteomes" id="UP000199068">
    <property type="component" value="Unassembled WGS sequence"/>
</dbReference>
<evidence type="ECO:0000313" key="8">
    <source>
        <dbReference type="EMBL" id="SDM19144.1"/>
    </source>
</evidence>
<evidence type="ECO:0000256" key="2">
    <source>
        <dbReference type="ARBA" id="ARBA00009013"/>
    </source>
</evidence>
<dbReference type="GO" id="GO:0043856">
    <property type="term" value="F:anti-sigma factor antagonist activity"/>
    <property type="evidence" value="ECO:0007669"/>
    <property type="project" value="InterPro"/>
</dbReference>
<accession>A0A1G9R7E1</accession>
<dbReference type="GO" id="GO:0045152">
    <property type="term" value="F:antisigma factor binding"/>
    <property type="evidence" value="ECO:0007669"/>
    <property type="project" value="InterPro"/>
</dbReference>
<dbReference type="STRING" id="1121325.SAMN04515677_106131"/>
<dbReference type="RefSeq" id="WP_092726658.1">
    <property type="nucleotide sequence ID" value="NZ_FNGW01000006.1"/>
</dbReference>
<reference evidence="8 9" key="1">
    <citation type="submission" date="2016-10" db="EMBL/GenBank/DDBJ databases">
        <authorList>
            <person name="de Groot N.N."/>
        </authorList>
    </citation>
    <scope>NUCLEOTIDE SEQUENCE [LARGE SCALE GENOMIC DNA]</scope>
    <source>
        <strain evidence="8 9">DSM 797</strain>
    </source>
</reference>
<dbReference type="InterPro" id="IPR036513">
    <property type="entry name" value="STAS_dom_sf"/>
</dbReference>
<dbReference type="CDD" id="cd07043">
    <property type="entry name" value="STAS_anti-anti-sigma_factors"/>
    <property type="match status" value="1"/>
</dbReference>
<keyword evidence="9" id="KW-1185">Reference proteome</keyword>
<keyword evidence="4" id="KW-0597">Phosphoprotein</keyword>
<protein>
    <recommendedName>
        <fullName evidence="3 6">Anti-sigma F factor antagonist</fullName>
    </recommendedName>
    <alternativeName>
        <fullName evidence="6">Stage II sporulation protein</fullName>
    </alternativeName>
</protein>
<dbReference type="InterPro" id="IPR014237">
    <property type="entry name" value="Anti-sigma_F_ant"/>
</dbReference>
<comment type="function">
    <text evidence="1">In the phosphorylated form it could act as an anti-anti-sigma factor that counteracts SpoIIAB and thus releases sigma f from inhibition.</text>
</comment>
<feature type="domain" description="STAS" evidence="7">
    <location>
        <begin position="10"/>
        <end position="111"/>
    </location>
</feature>
<dbReference type="InterPro" id="IPR002645">
    <property type="entry name" value="STAS_dom"/>
</dbReference>
<comment type="similarity">
    <text evidence="2 6">Belongs to the anti-sigma-factor antagonist family.</text>
</comment>
<organism evidence="8 9">
    <name type="scientific">Romboutsia lituseburensis DSM 797</name>
    <dbReference type="NCBI Taxonomy" id="1121325"/>
    <lineage>
        <taxon>Bacteria</taxon>
        <taxon>Bacillati</taxon>
        <taxon>Bacillota</taxon>
        <taxon>Clostridia</taxon>
        <taxon>Peptostreptococcales</taxon>
        <taxon>Peptostreptococcaceae</taxon>
        <taxon>Romboutsia</taxon>
    </lineage>
</organism>
<evidence type="ECO:0000313" key="9">
    <source>
        <dbReference type="Proteomes" id="UP000199068"/>
    </source>
</evidence>
<dbReference type="SUPFAM" id="SSF52091">
    <property type="entry name" value="SpoIIaa-like"/>
    <property type="match status" value="1"/>
</dbReference>
<dbReference type="InterPro" id="IPR003658">
    <property type="entry name" value="Anti-sigma_ant"/>
</dbReference>
<dbReference type="AlphaFoldDB" id="A0A1G9R7E1"/>
<dbReference type="GO" id="GO:0030435">
    <property type="term" value="P:sporulation resulting in formation of a cellular spore"/>
    <property type="evidence" value="ECO:0007669"/>
    <property type="project" value="UniProtKB-KW"/>
</dbReference>
<proteinExistence type="inferred from homology"/>